<accession>A0A840RWI7</accession>
<evidence type="ECO:0000313" key="2">
    <source>
        <dbReference type="EMBL" id="MBB5203057.1"/>
    </source>
</evidence>
<dbReference type="Gene3D" id="3.40.630.30">
    <property type="match status" value="1"/>
</dbReference>
<dbReference type="RefSeq" id="WP_138857859.1">
    <property type="nucleotide sequence ID" value="NZ_CP040709.1"/>
</dbReference>
<dbReference type="InterPro" id="IPR051531">
    <property type="entry name" value="N-acetyltransferase"/>
</dbReference>
<dbReference type="SUPFAM" id="SSF55729">
    <property type="entry name" value="Acyl-CoA N-acyltransferases (Nat)"/>
    <property type="match status" value="1"/>
</dbReference>
<dbReference type="InterPro" id="IPR000182">
    <property type="entry name" value="GNAT_dom"/>
</dbReference>
<dbReference type="InterPro" id="IPR016181">
    <property type="entry name" value="Acyl_CoA_acyltransferase"/>
</dbReference>
<protein>
    <submittedName>
        <fullName evidence="2">RimJ/RimL family protein N-acetyltransferase</fullName>
    </submittedName>
</protein>
<organism evidence="2 3">
    <name type="scientific">Inhella inkyongensis</name>
    <dbReference type="NCBI Taxonomy" id="392593"/>
    <lineage>
        <taxon>Bacteria</taxon>
        <taxon>Pseudomonadati</taxon>
        <taxon>Pseudomonadota</taxon>
        <taxon>Betaproteobacteria</taxon>
        <taxon>Burkholderiales</taxon>
        <taxon>Sphaerotilaceae</taxon>
        <taxon>Inhella</taxon>
    </lineage>
</organism>
<name>A0A840RWI7_9BURK</name>
<keyword evidence="3" id="KW-1185">Reference proteome</keyword>
<gene>
    <name evidence="2" type="ORF">HNQ51_000350</name>
</gene>
<reference evidence="2 3" key="1">
    <citation type="submission" date="2020-08" db="EMBL/GenBank/DDBJ databases">
        <title>Genomic Encyclopedia of Type Strains, Phase IV (KMG-IV): sequencing the most valuable type-strain genomes for metagenomic binning, comparative biology and taxonomic classification.</title>
        <authorList>
            <person name="Goeker M."/>
        </authorList>
    </citation>
    <scope>NUCLEOTIDE SEQUENCE [LARGE SCALE GENOMIC DNA]</scope>
    <source>
        <strain evidence="2 3">DSM 23958</strain>
    </source>
</reference>
<evidence type="ECO:0000313" key="3">
    <source>
        <dbReference type="Proteomes" id="UP000554837"/>
    </source>
</evidence>
<proteinExistence type="predicted"/>
<dbReference type="Gene3D" id="3.10.450.50">
    <property type="match status" value="1"/>
</dbReference>
<dbReference type="GO" id="GO:0016747">
    <property type="term" value="F:acyltransferase activity, transferring groups other than amino-acyl groups"/>
    <property type="evidence" value="ECO:0007669"/>
    <property type="project" value="InterPro"/>
</dbReference>
<keyword evidence="2" id="KW-0808">Transferase</keyword>
<dbReference type="PROSITE" id="PS51186">
    <property type="entry name" value="GNAT"/>
    <property type="match status" value="1"/>
</dbReference>
<sequence>MQILRTERLSLRHFDAQDDADVAFQLGLLNEPSWIAGIRDAGVRTHEEARAWVQSRLVDPCWQYGHGFWLVQRRDDGERLGMCGIFKRDNLPLPDLGYGFAAAHQGQGYAREAAQACLDYAVQVLGRHELLAITSPSNAASNGLLVRLGFAREGLEDDPSYGPSQHWRWCSPQAAPQDDAAQIDDLVRRFFAAFTNRDGAIPTLAALPALFMPDAQISAPGRAPCSVREFIEPRAALLSSGRLLGFAEWELKHQTHIEGDTARRELRYEKSGRLDGQPYGGQGCKTLRLQRDSEGRWRIAALSWLDD</sequence>
<comment type="caution">
    <text evidence="2">The sequence shown here is derived from an EMBL/GenBank/DDBJ whole genome shotgun (WGS) entry which is preliminary data.</text>
</comment>
<dbReference type="Proteomes" id="UP000554837">
    <property type="component" value="Unassembled WGS sequence"/>
</dbReference>
<feature type="domain" description="N-acetyltransferase" evidence="1">
    <location>
        <begin position="29"/>
        <end position="174"/>
    </location>
</feature>
<dbReference type="PANTHER" id="PTHR43792">
    <property type="entry name" value="GNAT FAMILY, PUTATIVE (AFU_ORTHOLOGUE AFUA_3G00765)-RELATED-RELATED"/>
    <property type="match status" value="1"/>
</dbReference>
<evidence type="ECO:0000259" key="1">
    <source>
        <dbReference type="PROSITE" id="PS51186"/>
    </source>
</evidence>
<dbReference type="InterPro" id="IPR032710">
    <property type="entry name" value="NTF2-like_dom_sf"/>
</dbReference>
<dbReference type="AlphaFoldDB" id="A0A840RWI7"/>
<dbReference type="PANTHER" id="PTHR43792:SF1">
    <property type="entry name" value="N-ACETYLTRANSFERASE DOMAIN-CONTAINING PROTEIN"/>
    <property type="match status" value="1"/>
</dbReference>
<dbReference type="Pfam" id="PF13302">
    <property type="entry name" value="Acetyltransf_3"/>
    <property type="match status" value="1"/>
</dbReference>
<dbReference type="EMBL" id="JACHHO010000001">
    <property type="protein sequence ID" value="MBB5203057.1"/>
    <property type="molecule type" value="Genomic_DNA"/>
</dbReference>
<dbReference type="SUPFAM" id="SSF54427">
    <property type="entry name" value="NTF2-like"/>
    <property type="match status" value="1"/>
</dbReference>
<dbReference type="OrthoDB" id="9798081at2"/>